<accession>A0A9P8Y4A3</accession>
<proteinExistence type="predicted"/>
<sequence length="563" mass="62753">MRRSNAADVELAARLLDQDDIDKIEDHDLSDSSSGEDRSRPASSSSSSSLSSSSSSSVMSRGRSRLSRPWLGYNASRWLTRRRAQPKSIALLVLAIIVLIIILCSPYTSTARVPLQGVMNLVYPSGNSQKYCTTWPVDEEGKLASGLDVAPERFKVGSVAPPGGWKKPQGFKVIGMVFYGRRRTVDILECYLQQNLAANGGYLDEVWFMSNTEIEDDVAWLDDLVGRNQEVYKVIRGNCPSKHFGCLWDHAVGNKTMYIKIDDDILYIHPDAIPQLVHTRLNVPHPFATASNLINSPVTAVQHYHYGAIYPFMPETSEKASFKAAVTWRPSAKPHYPDSIDSHPIRNVKKMPVPYQGHTWLMTTGGNFDLIKTPMGVYQLSGDHTDLAFSPAWESWGIGAQQQYSLLHNLEQNRIDRYFFGRNIEFQPGARTANADTIAQPIEGGPGGEQTYDTRFGRYNLNFVAVWGSDIREQLPIADDDEQDLTVTIPLRTQRPFLVDTRSVVSHFSFGTQMEGMRQTDLIDRYRALANEVACPAKSPRIPMDPACPGFEMGIGGEARVGT</sequence>
<evidence type="ECO:0000256" key="1">
    <source>
        <dbReference type="SAM" id="MobiDB-lite"/>
    </source>
</evidence>
<dbReference type="RefSeq" id="XP_046011689.1">
    <property type="nucleotide sequence ID" value="XM_046154257.1"/>
</dbReference>
<feature type="compositionally biased region" description="Low complexity" evidence="1">
    <location>
        <begin position="41"/>
        <end position="60"/>
    </location>
</feature>
<keyword evidence="2" id="KW-0472">Membrane</keyword>
<protein>
    <submittedName>
        <fullName evidence="3">Uncharacterized protein</fullName>
    </submittedName>
</protein>
<comment type="caution">
    <text evidence="3">The sequence shown here is derived from an EMBL/GenBank/DDBJ whole genome shotgun (WGS) entry which is preliminary data.</text>
</comment>
<feature type="transmembrane region" description="Helical" evidence="2">
    <location>
        <begin position="89"/>
        <end position="108"/>
    </location>
</feature>
<organism evidence="3 4">
    <name type="scientific">Microdochium trichocladiopsis</name>
    <dbReference type="NCBI Taxonomy" id="1682393"/>
    <lineage>
        <taxon>Eukaryota</taxon>
        <taxon>Fungi</taxon>
        <taxon>Dikarya</taxon>
        <taxon>Ascomycota</taxon>
        <taxon>Pezizomycotina</taxon>
        <taxon>Sordariomycetes</taxon>
        <taxon>Xylariomycetidae</taxon>
        <taxon>Xylariales</taxon>
        <taxon>Microdochiaceae</taxon>
        <taxon>Microdochium</taxon>
    </lineage>
</organism>
<dbReference type="GeneID" id="70183803"/>
<evidence type="ECO:0000256" key="2">
    <source>
        <dbReference type="SAM" id="Phobius"/>
    </source>
</evidence>
<dbReference type="Proteomes" id="UP000756346">
    <property type="component" value="Unassembled WGS sequence"/>
</dbReference>
<keyword evidence="2" id="KW-1133">Transmembrane helix</keyword>
<dbReference type="OrthoDB" id="5593235at2759"/>
<keyword evidence="4" id="KW-1185">Reference proteome</keyword>
<feature type="compositionally biased region" description="Basic and acidic residues" evidence="1">
    <location>
        <begin position="24"/>
        <end position="40"/>
    </location>
</feature>
<feature type="region of interest" description="Disordered" evidence="1">
    <location>
        <begin position="23"/>
        <end position="60"/>
    </location>
</feature>
<reference evidence="3" key="1">
    <citation type="journal article" date="2021" name="Nat. Commun.">
        <title>Genetic determinants of endophytism in the Arabidopsis root mycobiome.</title>
        <authorList>
            <person name="Mesny F."/>
            <person name="Miyauchi S."/>
            <person name="Thiergart T."/>
            <person name="Pickel B."/>
            <person name="Atanasova L."/>
            <person name="Karlsson M."/>
            <person name="Huettel B."/>
            <person name="Barry K.W."/>
            <person name="Haridas S."/>
            <person name="Chen C."/>
            <person name="Bauer D."/>
            <person name="Andreopoulos W."/>
            <person name="Pangilinan J."/>
            <person name="LaButti K."/>
            <person name="Riley R."/>
            <person name="Lipzen A."/>
            <person name="Clum A."/>
            <person name="Drula E."/>
            <person name="Henrissat B."/>
            <person name="Kohler A."/>
            <person name="Grigoriev I.V."/>
            <person name="Martin F.M."/>
            <person name="Hacquard S."/>
        </authorList>
    </citation>
    <scope>NUCLEOTIDE SEQUENCE</scope>
    <source>
        <strain evidence="3">MPI-CAGE-CH-0230</strain>
    </source>
</reference>
<dbReference type="AlphaFoldDB" id="A0A9P8Y4A3"/>
<evidence type="ECO:0000313" key="4">
    <source>
        <dbReference type="Proteomes" id="UP000756346"/>
    </source>
</evidence>
<name>A0A9P8Y4A3_9PEZI</name>
<evidence type="ECO:0000313" key="3">
    <source>
        <dbReference type="EMBL" id="KAH7029401.1"/>
    </source>
</evidence>
<keyword evidence="2" id="KW-0812">Transmembrane</keyword>
<gene>
    <name evidence="3" type="ORF">B0I36DRAFT_325697</name>
</gene>
<dbReference type="EMBL" id="JAGTJQ010000006">
    <property type="protein sequence ID" value="KAH7029401.1"/>
    <property type="molecule type" value="Genomic_DNA"/>
</dbReference>